<feature type="coiled-coil region" evidence="1">
    <location>
        <begin position="72"/>
        <end position="99"/>
    </location>
</feature>
<dbReference type="InterPro" id="IPR002317">
    <property type="entry name" value="Ser-tRNA-ligase_type_1"/>
</dbReference>
<dbReference type="Proteomes" id="UP000033841">
    <property type="component" value="Unassembled WGS sequence"/>
</dbReference>
<dbReference type="GO" id="GO:0006434">
    <property type="term" value="P:seryl-tRNA aminoacylation"/>
    <property type="evidence" value="ECO:0007669"/>
    <property type="project" value="InterPro"/>
</dbReference>
<sequence length="132" mass="15222">MIDINIIKDNPDLVRQSLKDRQRDPSVLDKFIIPLDNQKKEFLTDVEQLRSQQNTINRTFKGKPTPDQIKQASKIKEDLKKAETQLKEIEDKLFSYLEEIPNIAAKDVLLKSGGLLPNLILKPWIMSILAKI</sequence>
<name>A0A0G0LJD7_9BACT</name>
<dbReference type="AlphaFoldDB" id="A0A0G0LJD7"/>
<dbReference type="EMBL" id="LBVR01000022">
    <property type="protein sequence ID" value="KKQ91122.1"/>
    <property type="molecule type" value="Genomic_DNA"/>
</dbReference>
<dbReference type="Pfam" id="PF02403">
    <property type="entry name" value="Seryl_tRNA_N"/>
    <property type="match status" value="1"/>
</dbReference>
<keyword evidence="1" id="KW-0175">Coiled coil</keyword>
<dbReference type="Gene3D" id="1.10.287.40">
    <property type="entry name" value="Serine-tRNA synthetase, tRNA binding domain"/>
    <property type="match status" value="1"/>
</dbReference>
<accession>A0A0G0LJD7</accession>
<proteinExistence type="predicted"/>
<comment type="caution">
    <text evidence="3">The sequence shown here is derived from an EMBL/GenBank/DDBJ whole genome shotgun (WGS) entry which is preliminary data.</text>
</comment>
<dbReference type="PANTHER" id="PTHR11778">
    <property type="entry name" value="SERYL-TRNA SYNTHETASE"/>
    <property type="match status" value="1"/>
</dbReference>
<evidence type="ECO:0000256" key="1">
    <source>
        <dbReference type="SAM" id="Coils"/>
    </source>
</evidence>
<feature type="domain" description="Serine-tRNA synthetase type1 N-terminal" evidence="2">
    <location>
        <begin position="1"/>
        <end position="103"/>
    </location>
</feature>
<dbReference type="InterPro" id="IPR010978">
    <property type="entry name" value="tRNA-bd_arm"/>
</dbReference>
<evidence type="ECO:0000259" key="2">
    <source>
        <dbReference type="Pfam" id="PF02403"/>
    </source>
</evidence>
<dbReference type="GO" id="GO:0005524">
    <property type="term" value="F:ATP binding"/>
    <property type="evidence" value="ECO:0007669"/>
    <property type="project" value="InterPro"/>
</dbReference>
<dbReference type="InterPro" id="IPR042103">
    <property type="entry name" value="SerRS_1_N_sf"/>
</dbReference>
<organism evidence="3 4">
    <name type="scientific">Candidatus Shapirobacteria bacterium GW2011_GWE1_38_92</name>
    <dbReference type="NCBI Taxonomy" id="1618489"/>
    <lineage>
        <taxon>Bacteria</taxon>
        <taxon>Candidatus Shapironibacteriota</taxon>
    </lineage>
</organism>
<dbReference type="InterPro" id="IPR015866">
    <property type="entry name" value="Ser-tRNA-synth_1_N"/>
</dbReference>
<evidence type="ECO:0000313" key="3">
    <source>
        <dbReference type="EMBL" id="KKQ91122.1"/>
    </source>
</evidence>
<gene>
    <name evidence="3" type="ORF">UT14_C0022G0006</name>
</gene>
<reference evidence="3 4" key="1">
    <citation type="journal article" date="2015" name="Nature">
        <title>rRNA introns, odd ribosomes, and small enigmatic genomes across a large radiation of phyla.</title>
        <authorList>
            <person name="Brown C.T."/>
            <person name="Hug L.A."/>
            <person name="Thomas B.C."/>
            <person name="Sharon I."/>
            <person name="Castelle C.J."/>
            <person name="Singh A."/>
            <person name="Wilkins M.J."/>
            <person name="Williams K.H."/>
            <person name="Banfield J.F."/>
        </authorList>
    </citation>
    <scope>NUCLEOTIDE SEQUENCE [LARGE SCALE GENOMIC DNA]</scope>
</reference>
<keyword evidence="3" id="KW-0436">Ligase</keyword>
<protein>
    <submittedName>
        <fullName evidence="3">Serine-tRNA ligase</fullName>
    </submittedName>
</protein>
<dbReference type="SUPFAM" id="SSF46589">
    <property type="entry name" value="tRNA-binding arm"/>
    <property type="match status" value="1"/>
</dbReference>
<dbReference type="GO" id="GO:0004828">
    <property type="term" value="F:serine-tRNA ligase activity"/>
    <property type="evidence" value="ECO:0007669"/>
    <property type="project" value="InterPro"/>
</dbReference>
<evidence type="ECO:0000313" key="4">
    <source>
        <dbReference type="Proteomes" id="UP000033841"/>
    </source>
</evidence>